<comment type="caution">
    <text evidence="1">The sequence shown here is derived from an EMBL/GenBank/DDBJ whole genome shotgun (WGS) entry which is preliminary data.</text>
</comment>
<proteinExistence type="predicted"/>
<evidence type="ECO:0000313" key="1">
    <source>
        <dbReference type="EMBL" id="MFC7061656.1"/>
    </source>
</evidence>
<sequence length="48" mass="5608">MNINELLDRSTITTEVLTIVWNLQEDDNYTKEDAVQDLLDLLDTQELI</sequence>
<protein>
    <submittedName>
        <fullName evidence="1">Uncharacterized protein</fullName>
    </submittedName>
</protein>
<dbReference type="EMBL" id="JBHSZV010000014">
    <property type="protein sequence ID" value="MFC7061656.1"/>
    <property type="molecule type" value="Genomic_DNA"/>
</dbReference>
<reference evidence="2" key="1">
    <citation type="journal article" date="2019" name="Int. J. Syst. Evol. Microbiol.">
        <title>The Global Catalogue of Microorganisms (GCM) 10K type strain sequencing project: providing services to taxonomists for standard genome sequencing and annotation.</title>
        <authorList>
            <consortium name="The Broad Institute Genomics Platform"/>
            <consortium name="The Broad Institute Genome Sequencing Center for Infectious Disease"/>
            <person name="Wu L."/>
            <person name="Ma J."/>
        </authorList>
    </citation>
    <scope>NUCLEOTIDE SEQUENCE [LARGE SCALE GENOMIC DNA]</scope>
    <source>
        <strain evidence="2">CGMCC 4.1621</strain>
    </source>
</reference>
<evidence type="ECO:0000313" key="2">
    <source>
        <dbReference type="Proteomes" id="UP001596410"/>
    </source>
</evidence>
<gene>
    <name evidence="1" type="ORF">ACFQIC_07260</name>
</gene>
<keyword evidence="2" id="KW-1185">Reference proteome</keyword>
<organism evidence="1 2">
    <name type="scientific">Halobacillus seohaensis</name>
    <dbReference type="NCBI Taxonomy" id="447421"/>
    <lineage>
        <taxon>Bacteria</taxon>
        <taxon>Bacillati</taxon>
        <taxon>Bacillota</taxon>
        <taxon>Bacilli</taxon>
        <taxon>Bacillales</taxon>
        <taxon>Bacillaceae</taxon>
        <taxon>Halobacillus</taxon>
    </lineage>
</organism>
<dbReference type="Proteomes" id="UP001596410">
    <property type="component" value="Unassembled WGS sequence"/>
</dbReference>
<name>A0ABW2EJG2_9BACI</name>
<accession>A0ABW2EJG2</accession>